<dbReference type="EMBL" id="CP133622">
    <property type="protein sequence ID" value="WMV54914.1"/>
    <property type="molecule type" value="Genomic_DNA"/>
</dbReference>
<protein>
    <submittedName>
        <fullName evidence="1">Uncharacterized protein</fullName>
    </submittedName>
</protein>
<keyword evidence="2" id="KW-1185">Reference proteome</keyword>
<dbReference type="AlphaFoldDB" id="A0AAF0V0K7"/>
<gene>
    <name evidence="1" type="ORF">MTR67_048299</name>
</gene>
<evidence type="ECO:0000313" key="1">
    <source>
        <dbReference type="EMBL" id="WMV54914.1"/>
    </source>
</evidence>
<sequence>MRFLSFSLTGEATTSLGELPKDSITSWDELTEVSFERFLLPSKMLKLPDENNNYCRTDGKLLHEKWLCFLKKIWQCPTYGFLDNWQEDLECCSNKLCGSDNLGKAKVPFYEELPIKGEDYTPIMVPNDASDVNFGCDCSVKVGDVTTSSSNLKVSIKVNPLFSLWLKKKEEKVLWVMQCSNYFTKVYIFYFVYMVEDTMEIFVDDFSIVSDAFKACLDHLRKDFSCLMEKLVLAPFIVALDWSLPFEIMWDASGVASNPLTGQGDTEIPRIAHMVYVG</sequence>
<accession>A0AAF0V0K7</accession>
<proteinExistence type="predicted"/>
<name>A0AAF0V0K7_SOLVR</name>
<organism evidence="1 2">
    <name type="scientific">Solanum verrucosum</name>
    <dbReference type="NCBI Taxonomy" id="315347"/>
    <lineage>
        <taxon>Eukaryota</taxon>
        <taxon>Viridiplantae</taxon>
        <taxon>Streptophyta</taxon>
        <taxon>Embryophyta</taxon>
        <taxon>Tracheophyta</taxon>
        <taxon>Spermatophyta</taxon>
        <taxon>Magnoliopsida</taxon>
        <taxon>eudicotyledons</taxon>
        <taxon>Gunneridae</taxon>
        <taxon>Pentapetalae</taxon>
        <taxon>asterids</taxon>
        <taxon>lamiids</taxon>
        <taxon>Solanales</taxon>
        <taxon>Solanaceae</taxon>
        <taxon>Solanoideae</taxon>
        <taxon>Solaneae</taxon>
        <taxon>Solanum</taxon>
    </lineage>
</organism>
<dbReference type="Proteomes" id="UP001234989">
    <property type="component" value="Chromosome 11"/>
</dbReference>
<reference evidence="1" key="1">
    <citation type="submission" date="2023-08" db="EMBL/GenBank/DDBJ databases">
        <title>A de novo genome assembly of Solanum verrucosum Schlechtendal, a Mexican diploid species geographically isolated from the other diploid A-genome species in potato relatives.</title>
        <authorList>
            <person name="Hosaka K."/>
        </authorList>
    </citation>
    <scope>NUCLEOTIDE SEQUENCE</scope>
    <source>
        <tissue evidence="1">Young leaves</tissue>
    </source>
</reference>
<evidence type="ECO:0000313" key="2">
    <source>
        <dbReference type="Proteomes" id="UP001234989"/>
    </source>
</evidence>